<dbReference type="STRING" id="450851.PHZ_c2133"/>
<dbReference type="EMBL" id="CP000747">
    <property type="protein sequence ID" value="ACG78544.1"/>
    <property type="molecule type" value="Genomic_DNA"/>
</dbReference>
<dbReference type="InterPro" id="IPR020846">
    <property type="entry name" value="MFS_dom"/>
</dbReference>
<dbReference type="OrthoDB" id="7442224at2"/>
<keyword evidence="5 6" id="KW-0472">Membrane</keyword>
<organism evidence="8 9">
    <name type="scientific">Phenylobacterium zucineum (strain HLK1)</name>
    <dbReference type="NCBI Taxonomy" id="450851"/>
    <lineage>
        <taxon>Bacteria</taxon>
        <taxon>Pseudomonadati</taxon>
        <taxon>Pseudomonadota</taxon>
        <taxon>Alphaproteobacteria</taxon>
        <taxon>Caulobacterales</taxon>
        <taxon>Caulobacteraceae</taxon>
        <taxon>Phenylobacterium</taxon>
    </lineage>
</organism>
<keyword evidence="4 6" id="KW-1133">Transmembrane helix</keyword>
<evidence type="ECO:0000256" key="2">
    <source>
        <dbReference type="ARBA" id="ARBA00022448"/>
    </source>
</evidence>
<keyword evidence="3 6" id="KW-0812">Transmembrane</keyword>
<evidence type="ECO:0000313" key="9">
    <source>
        <dbReference type="Proteomes" id="UP000001868"/>
    </source>
</evidence>
<dbReference type="PANTHER" id="PTHR23505:SF79">
    <property type="entry name" value="PROTEIN SPINSTER"/>
    <property type="match status" value="1"/>
</dbReference>
<feature type="transmembrane region" description="Helical" evidence="6">
    <location>
        <begin position="411"/>
        <end position="429"/>
    </location>
</feature>
<dbReference type="PANTHER" id="PTHR23505">
    <property type="entry name" value="SPINSTER"/>
    <property type="match status" value="1"/>
</dbReference>
<evidence type="ECO:0000259" key="7">
    <source>
        <dbReference type="PROSITE" id="PS50850"/>
    </source>
</evidence>
<evidence type="ECO:0000313" key="8">
    <source>
        <dbReference type="EMBL" id="ACG78544.1"/>
    </source>
</evidence>
<dbReference type="GO" id="GO:0022857">
    <property type="term" value="F:transmembrane transporter activity"/>
    <property type="evidence" value="ECO:0007669"/>
    <property type="project" value="InterPro"/>
</dbReference>
<feature type="transmembrane region" description="Helical" evidence="6">
    <location>
        <begin position="309"/>
        <end position="328"/>
    </location>
</feature>
<feature type="transmembrane region" description="Helical" evidence="6">
    <location>
        <begin position="334"/>
        <end position="351"/>
    </location>
</feature>
<dbReference type="KEGG" id="pzu:PHZ_c2133"/>
<accession>B4REL8</accession>
<dbReference type="eggNOG" id="COG2814">
    <property type="taxonomic scope" value="Bacteria"/>
</dbReference>
<keyword evidence="2" id="KW-0813">Transport</keyword>
<feature type="domain" description="Major facilitator superfamily (MFS) profile" evidence="7">
    <location>
        <begin position="22"/>
        <end position="434"/>
    </location>
</feature>
<feature type="transmembrane region" description="Helical" evidence="6">
    <location>
        <begin position="273"/>
        <end position="297"/>
    </location>
</feature>
<dbReference type="AlphaFoldDB" id="B4REL8"/>
<dbReference type="PROSITE" id="PS50850">
    <property type="entry name" value="MFS"/>
    <property type="match status" value="1"/>
</dbReference>
<dbReference type="HOGENOM" id="CLU_001265_5_12_5"/>
<evidence type="ECO:0000256" key="5">
    <source>
        <dbReference type="ARBA" id="ARBA00023136"/>
    </source>
</evidence>
<feature type="transmembrane region" description="Helical" evidence="6">
    <location>
        <begin position="227"/>
        <end position="253"/>
    </location>
</feature>
<dbReference type="InterPro" id="IPR036259">
    <property type="entry name" value="MFS_trans_sf"/>
</dbReference>
<evidence type="ECO:0000256" key="1">
    <source>
        <dbReference type="ARBA" id="ARBA00004141"/>
    </source>
</evidence>
<dbReference type="SUPFAM" id="SSF103473">
    <property type="entry name" value="MFS general substrate transporter"/>
    <property type="match status" value="1"/>
</dbReference>
<dbReference type="InterPro" id="IPR011701">
    <property type="entry name" value="MFS"/>
</dbReference>
<reference evidence="8 9" key="1">
    <citation type="journal article" date="2008" name="BMC Genomics">
        <title>Complete genome of Phenylobacterium zucineum - a novel facultative intracellular bacterium isolated from human erythroleukemia cell line K562.</title>
        <authorList>
            <person name="Luo Y."/>
            <person name="Xu X."/>
            <person name="Ding Z."/>
            <person name="Liu Z."/>
            <person name="Zhang B."/>
            <person name="Yan Z."/>
            <person name="Sun J."/>
            <person name="Hu S."/>
            <person name="Hu X."/>
        </authorList>
    </citation>
    <scope>NUCLEOTIDE SEQUENCE [LARGE SCALE GENOMIC DNA]</scope>
    <source>
        <strain evidence="8 9">HLK1</strain>
    </source>
</reference>
<dbReference type="Pfam" id="PF07690">
    <property type="entry name" value="MFS_1"/>
    <property type="match status" value="1"/>
</dbReference>
<evidence type="ECO:0000256" key="3">
    <source>
        <dbReference type="ARBA" id="ARBA00022692"/>
    </source>
</evidence>
<protein>
    <submittedName>
        <fullName evidence="8">Permease of the major facilitator superfamily</fullName>
    </submittedName>
</protein>
<evidence type="ECO:0000256" key="4">
    <source>
        <dbReference type="ARBA" id="ARBA00022989"/>
    </source>
</evidence>
<dbReference type="RefSeq" id="WP_012522686.1">
    <property type="nucleotide sequence ID" value="NC_011144.1"/>
</dbReference>
<name>B4REL8_PHEZH</name>
<dbReference type="GO" id="GO:0016020">
    <property type="term" value="C:membrane"/>
    <property type="evidence" value="ECO:0007669"/>
    <property type="project" value="UniProtKB-SubCell"/>
</dbReference>
<dbReference type="Proteomes" id="UP000001868">
    <property type="component" value="Chromosome"/>
</dbReference>
<comment type="subcellular location">
    <subcellularLocation>
        <location evidence="1">Membrane</location>
        <topology evidence="1">Multi-pass membrane protein</topology>
    </subcellularLocation>
</comment>
<feature type="transmembrane region" description="Helical" evidence="6">
    <location>
        <begin position="89"/>
        <end position="111"/>
    </location>
</feature>
<gene>
    <name evidence="8" type="ordered locus">PHZ_c2133</name>
</gene>
<proteinExistence type="predicted"/>
<dbReference type="CDD" id="cd17328">
    <property type="entry name" value="MFS_spinster_like"/>
    <property type="match status" value="1"/>
</dbReference>
<feature type="transmembrane region" description="Helical" evidence="6">
    <location>
        <begin position="20"/>
        <end position="36"/>
    </location>
</feature>
<feature type="transmembrane region" description="Helical" evidence="6">
    <location>
        <begin position="177"/>
        <end position="197"/>
    </location>
</feature>
<keyword evidence="9" id="KW-1185">Reference proteome</keyword>
<dbReference type="InterPro" id="IPR044770">
    <property type="entry name" value="MFS_spinster-like"/>
</dbReference>
<dbReference type="Gene3D" id="1.20.1250.20">
    <property type="entry name" value="MFS general substrate transporter like domains"/>
    <property type="match status" value="1"/>
</dbReference>
<sequence>MTLAKTQDRPASPPAGAYRAYLMVLLTSAYALNLLDRQILNVLAEPIKRDLHLADWQLGALTGLSFALLHSLAAVPIARLADRGDRVRIVGLAILAWSAFTAMSGAAANFVQLLLLRIGVGVGEAGCQPPAQSLIVDHYPPERRAGALGKFGLGKPVGAAVGLAAGGLLAEAVGWRWTLVIAGAPGLVIGLLVLLTLKDPRRAPAAVAPAVQRPLGAVLRELAGRRAFVLIMVGVGLLAFMSYGANAFAASFYLRVHGEDVARIGQALGVGPLAVIGLGMGLIGASAGALGSWFGGHVGDRWGARDPRAYAWIPAGGALLGALAYMAMFTVPSGAWSLALYAAPAFLNNLWNGPASLAVQNLAGERARATAIALVLFVGSALGMGFGPLTVGLMSDAFSASLGEAEGLRRAIVLCAAVDILACVSFLVAGRYLRQDLADAEAAEAQAIR</sequence>
<evidence type="ECO:0000256" key="6">
    <source>
        <dbReference type="SAM" id="Phobius"/>
    </source>
</evidence>
<feature type="transmembrane region" description="Helical" evidence="6">
    <location>
        <begin position="371"/>
        <end position="391"/>
    </location>
</feature>